<proteinExistence type="predicted"/>
<sequence>MSMTDEKAKRVKYLRALEKFAKFAIASLKRNDFDEVTFRARVAKNADILAKVEPVFLDQPYSKALQSFINLLIAGAKRDELLRSANALDKLKNSKNYKKDKHKNRFKDES</sequence>
<gene>
    <name evidence="1" type="ORF">KDD93_05930</name>
</gene>
<dbReference type="EMBL" id="JAGSSW010000005">
    <property type="protein sequence ID" value="MBR8464110.1"/>
    <property type="molecule type" value="Genomic_DNA"/>
</dbReference>
<organism evidence="1 2">
    <name type="scientific">Campylobacter anatolicus</name>
    <dbReference type="NCBI Taxonomy" id="2829105"/>
    <lineage>
        <taxon>Bacteria</taxon>
        <taxon>Pseudomonadati</taxon>
        <taxon>Campylobacterota</taxon>
        <taxon>Epsilonproteobacteria</taxon>
        <taxon>Campylobacterales</taxon>
        <taxon>Campylobacteraceae</taxon>
        <taxon>Campylobacter</taxon>
    </lineage>
</organism>
<protein>
    <submittedName>
        <fullName evidence="1">Uncharacterized protein</fullName>
    </submittedName>
</protein>
<name>A0ABS5HIL4_9BACT</name>
<accession>A0ABS5HIL4</accession>
<comment type="caution">
    <text evidence="1">The sequence shown here is derived from an EMBL/GenBank/DDBJ whole genome shotgun (WGS) entry which is preliminary data.</text>
</comment>
<evidence type="ECO:0000313" key="1">
    <source>
        <dbReference type="EMBL" id="MBR8464110.1"/>
    </source>
</evidence>
<keyword evidence="2" id="KW-1185">Reference proteome</keyword>
<dbReference type="Proteomes" id="UP000682951">
    <property type="component" value="Unassembled WGS sequence"/>
</dbReference>
<dbReference type="RefSeq" id="WP_212142088.1">
    <property type="nucleotide sequence ID" value="NZ_JAGSSW010000005.1"/>
</dbReference>
<reference evidence="1 2" key="1">
    <citation type="submission" date="2021-04" db="EMBL/GenBank/DDBJ databases">
        <title>Molecular and phenotypic characterization and identification of bacterial isolates recovered from the Anatolian ground squirrels (Spermophilus xanthoprymnus) and which have the potential to form a new species in the Campylobacter genus.</title>
        <authorList>
            <person name="Aydin F."/>
            <person name="Abay S."/>
            <person name="Kayman T."/>
            <person name="Karakaya E."/>
            <person name="Mustak H.K."/>
            <person name="Mustak I.B."/>
            <person name="Bilgin N."/>
            <person name="Duzler A."/>
            <person name="Sahin O."/>
            <person name="Guran O."/>
            <person name="Saticioglu I.B."/>
        </authorList>
    </citation>
    <scope>NUCLEOTIDE SEQUENCE [LARGE SCALE GENOMIC DNA]</scope>
    <source>
        <strain evidence="2">faydin-G24</strain>
    </source>
</reference>
<evidence type="ECO:0000313" key="2">
    <source>
        <dbReference type="Proteomes" id="UP000682951"/>
    </source>
</evidence>